<evidence type="ECO:0000313" key="6">
    <source>
        <dbReference type="EMBL" id="KAL0573273.1"/>
    </source>
</evidence>
<name>A0ABR3FDK5_9AGAR</name>
<organism evidence="6 7">
    <name type="scientific">Marasmius crinis-equi</name>
    <dbReference type="NCBI Taxonomy" id="585013"/>
    <lineage>
        <taxon>Eukaryota</taxon>
        <taxon>Fungi</taxon>
        <taxon>Dikarya</taxon>
        <taxon>Basidiomycota</taxon>
        <taxon>Agaricomycotina</taxon>
        <taxon>Agaricomycetes</taxon>
        <taxon>Agaricomycetidae</taxon>
        <taxon>Agaricales</taxon>
        <taxon>Marasmiineae</taxon>
        <taxon>Marasmiaceae</taxon>
        <taxon>Marasmius</taxon>
    </lineage>
</organism>
<evidence type="ECO:0000256" key="4">
    <source>
        <dbReference type="ARBA" id="ARBA00023136"/>
    </source>
</evidence>
<dbReference type="EMBL" id="JBAHYK010000522">
    <property type="protein sequence ID" value="KAL0573273.1"/>
    <property type="molecule type" value="Genomic_DNA"/>
</dbReference>
<dbReference type="PANTHER" id="PTHR10989">
    <property type="entry name" value="ANDROGEN-INDUCED PROTEIN 1-RELATED"/>
    <property type="match status" value="1"/>
</dbReference>
<keyword evidence="3 5" id="KW-1133">Transmembrane helix</keyword>
<feature type="transmembrane region" description="Helical" evidence="5">
    <location>
        <begin position="51"/>
        <end position="70"/>
    </location>
</feature>
<comment type="caution">
    <text evidence="6">The sequence shown here is derived from an EMBL/GenBank/DDBJ whole genome shotgun (WGS) entry which is preliminary data.</text>
</comment>
<gene>
    <name evidence="6" type="ORF">V5O48_008680</name>
</gene>
<accession>A0ABR3FDK5</accession>
<evidence type="ECO:0000256" key="5">
    <source>
        <dbReference type="SAM" id="Phobius"/>
    </source>
</evidence>
<keyword evidence="2 5" id="KW-0812">Transmembrane</keyword>
<evidence type="ECO:0000313" key="7">
    <source>
        <dbReference type="Proteomes" id="UP001465976"/>
    </source>
</evidence>
<reference evidence="6 7" key="1">
    <citation type="submission" date="2024-02" db="EMBL/GenBank/DDBJ databases">
        <title>A draft genome for the cacao thread blight pathogen Marasmius crinis-equi.</title>
        <authorList>
            <person name="Cohen S.P."/>
            <person name="Baruah I.K."/>
            <person name="Amoako-Attah I."/>
            <person name="Bukari Y."/>
            <person name="Meinhardt L.W."/>
            <person name="Bailey B.A."/>
        </authorList>
    </citation>
    <scope>NUCLEOTIDE SEQUENCE [LARGE SCALE GENOMIC DNA]</scope>
    <source>
        <strain evidence="6 7">GH-76</strain>
    </source>
</reference>
<evidence type="ECO:0000256" key="3">
    <source>
        <dbReference type="ARBA" id="ARBA00022989"/>
    </source>
</evidence>
<keyword evidence="4 5" id="KW-0472">Membrane</keyword>
<evidence type="ECO:0000256" key="1">
    <source>
        <dbReference type="ARBA" id="ARBA00004127"/>
    </source>
</evidence>
<evidence type="ECO:0000256" key="2">
    <source>
        <dbReference type="ARBA" id="ARBA00022692"/>
    </source>
</evidence>
<comment type="subcellular location">
    <subcellularLocation>
        <location evidence="1">Endomembrane system</location>
        <topology evidence="1">Multi-pass membrane protein</topology>
    </subcellularLocation>
</comment>
<dbReference type="Proteomes" id="UP001465976">
    <property type="component" value="Unassembled WGS sequence"/>
</dbReference>
<feature type="transmembrane region" description="Helical" evidence="5">
    <location>
        <begin position="137"/>
        <end position="154"/>
    </location>
</feature>
<proteinExistence type="predicted"/>
<evidence type="ECO:0008006" key="8">
    <source>
        <dbReference type="Google" id="ProtNLM"/>
    </source>
</evidence>
<feature type="transmembrane region" description="Helical" evidence="5">
    <location>
        <begin position="20"/>
        <end position="39"/>
    </location>
</feature>
<sequence>MSIDEWISSQYGGHFQYLTIQGLVIAGVTMASSVLLDLFPSSKAILTFKRALFMIAMPLAAVISSVYWMLLLLDPSLILQEGEPLTGDPLVNESIEKLVLVRIPLPVDLSLHLAPAVSLLLDFFVLEKKFEPREVKYTAPLVALAYTVFYGAWVEHCAKRNDGLCEINSYRRVAATSNDFDPPDPYPFLTLNPFSIRLVIYAGAGLFSYLSFAGLNRLHK</sequence>
<dbReference type="Pfam" id="PF04750">
    <property type="entry name" value="Far-17a_AIG1"/>
    <property type="match status" value="1"/>
</dbReference>
<dbReference type="PANTHER" id="PTHR10989:SF16">
    <property type="entry name" value="AT02829P-RELATED"/>
    <property type="match status" value="1"/>
</dbReference>
<protein>
    <recommendedName>
        <fullName evidence="8">FAR-17a/AIG1-like protein</fullName>
    </recommendedName>
</protein>
<dbReference type="InterPro" id="IPR006838">
    <property type="entry name" value="ADTRP_AIG1"/>
</dbReference>
<keyword evidence="7" id="KW-1185">Reference proteome</keyword>
<feature type="transmembrane region" description="Helical" evidence="5">
    <location>
        <begin position="194"/>
        <end position="215"/>
    </location>
</feature>